<evidence type="ECO:0000256" key="4">
    <source>
        <dbReference type="ARBA" id="ARBA00023242"/>
    </source>
</evidence>
<dbReference type="AlphaFoldDB" id="A0A5C3KBD9"/>
<accession>A0A5C3KBD9</accession>
<dbReference type="GO" id="GO:0006999">
    <property type="term" value="P:nuclear pore organization"/>
    <property type="evidence" value="ECO:0007669"/>
    <property type="project" value="TreeGrafter"/>
</dbReference>
<dbReference type="OrthoDB" id="2019644at2759"/>
<evidence type="ECO:0000313" key="6">
    <source>
        <dbReference type="Proteomes" id="UP000307440"/>
    </source>
</evidence>
<name>A0A5C3KBD9_COPMA</name>
<keyword evidence="3" id="KW-0813">Transport</keyword>
<evidence type="ECO:0000256" key="3">
    <source>
        <dbReference type="ARBA" id="ARBA00022448"/>
    </source>
</evidence>
<dbReference type="EMBL" id="ML210547">
    <property type="protein sequence ID" value="TFK17228.1"/>
    <property type="molecule type" value="Genomic_DNA"/>
</dbReference>
<dbReference type="GO" id="GO:0017056">
    <property type="term" value="F:structural constituent of nuclear pore"/>
    <property type="evidence" value="ECO:0007669"/>
    <property type="project" value="TreeGrafter"/>
</dbReference>
<dbReference type="InterPro" id="IPR021827">
    <property type="entry name" value="Nup186/Nup192/Nup205"/>
</dbReference>
<dbReference type="PANTHER" id="PTHR31344">
    <property type="entry name" value="NUCLEAR PORE COMPLEX PROTEIN NUP205"/>
    <property type="match status" value="1"/>
</dbReference>
<dbReference type="STRING" id="230819.A0A5C3KBD9"/>
<protein>
    <submittedName>
        <fullName evidence="5">Uncharacterized protein</fullName>
    </submittedName>
</protein>
<reference evidence="5 6" key="1">
    <citation type="journal article" date="2019" name="Nat. Ecol. Evol.">
        <title>Megaphylogeny resolves global patterns of mushroom evolution.</title>
        <authorList>
            <person name="Varga T."/>
            <person name="Krizsan K."/>
            <person name="Foldi C."/>
            <person name="Dima B."/>
            <person name="Sanchez-Garcia M."/>
            <person name="Sanchez-Ramirez S."/>
            <person name="Szollosi G.J."/>
            <person name="Szarkandi J.G."/>
            <person name="Papp V."/>
            <person name="Albert L."/>
            <person name="Andreopoulos W."/>
            <person name="Angelini C."/>
            <person name="Antonin V."/>
            <person name="Barry K.W."/>
            <person name="Bougher N.L."/>
            <person name="Buchanan P."/>
            <person name="Buyck B."/>
            <person name="Bense V."/>
            <person name="Catcheside P."/>
            <person name="Chovatia M."/>
            <person name="Cooper J."/>
            <person name="Damon W."/>
            <person name="Desjardin D."/>
            <person name="Finy P."/>
            <person name="Geml J."/>
            <person name="Haridas S."/>
            <person name="Hughes K."/>
            <person name="Justo A."/>
            <person name="Karasinski D."/>
            <person name="Kautmanova I."/>
            <person name="Kiss B."/>
            <person name="Kocsube S."/>
            <person name="Kotiranta H."/>
            <person name="LaButti K.M."/>
            <person name="Lechner B.E."/>
            <person name="Liimatainen K."/>
            <person name="Lipzen A."/>
            <person name="Lukacs Z."/>
            <person name="Mihaltcheva S."/>
            <person name="Morgado L.N."/>
            <person name="Niskanen T."/>
            <person name="Noordeloos M.E."/>
            <person name="Ohm R.A."/>
            <person name="Ortiz-Santana B."/>
            <person name="Ovrebo C."/>
            <person name="Racz N."/>
            <person name="Riley R."/>
            <person name="Savchenko A."/>
            <person name="Shiryaev A."/>
            <person name="Soop K."/>
            <person name="Spirin V."/>
            <person name="Szebenyi C."/>
            <person name="Tomsovsky M."/>
            <person name="Tulloss R.E."/>
            <person name="Uehling J."/>
            <person name="Grigoriev I.V."/>
            <person name="Vagvolgyi C."/>
            <person name="Papp T."/>
            <person name="Martin F.M."/>
            <person name="Miettinen O."/>
            <person name="Hibbett D.S."/>
            <person name="Nagy L.G."/>
        </authorList>
    </citation>
    <scope>NUCLEOTIDE SEQUENCE [LARGE SCALE GENOMIC DNA]</scope>
    <source>
        <strain evidence="5 6">CBS 121175</strain>
    </source>
</reference>
<dbReference type="PANTHER" id="PTHR31344:SF0">
    <property type="entry name" value="NUCLEAR PORE COMPLEX PROTEIN NUP205"/>
    <property type="match status" value="1"/>
</dbReference>
<evidence type="ECO:0000313" key="5">
    <source>
        <dbReference type="EMBL" id="TFK17228.1"/>
    </source>
</evidence>
<keyword evidence="6" id="KW-1185">Reference proteome</keyword>
<comment type="similarity">
    <text evidence="2">Belongs to the NUP186/NUP192/NUP205 family.</text>
</comment>
<evidence type="ECO:0000256" key="2">
    <source>
        <dbReference type="ARBA" id="ARBA00005892"/>
    </source>
</evidence>
<keyword evidence="4" id="KW-0539">Nucleus</keyword>
<dbReference type="GO" id="GO:0044611">
    <property type="term" value="C:nuclear pore inner ring"/>
    <property type="evidence" value="ECO:0007669"/>
    <property type="project" value="TreeGrafter"/>
</dbReference>
<comment type="subcellular location">
    <subcellularLocation>
        <location evidence="1">Nucleus</location>
    </subcellularLocation>
</comment>
<organism evidence="5 6">
    <name type="scientific">Coprinopsis marcescibilis</name>
    <name type="common">Agaric fungus</name>
    <name type="synonym">Psathyrella marcescibilis</name>
    <dbReference type="NCBI Taxonomy" id="230819"/>
    <lineage>
        <taxon>Eukaryota</taxon>
        <taxon>Fungi</taxon>
        <taxon>Dikarya</taxon>
        <taxon>Basidiomycota</taxon>
        <taxon>Agaricomycotina</taxon>
        <taxon>Agaricomycetes</taxon>
        <taxon>Agaricomycetidae</taxon>
        <taxon>Agaricales</taxon>
        <taxon>Agaricineae</taxon>
        <taxon>Psathyrellaceae</taxon>
        <taxon>Coprinopsis</taxon>
    </lineage>
</organism>
<proteinExistence type="inferred from homology"/>
<dbReference type="Pfam" id="PF11894">
    <property type="entry name" value="Nup192"/>
    <property type="match status" value="2"/>
</dbReference>
<sequence>MVDYRGEPLDQAVRLAALDLLIKGTDRSGSFPNTGHWLLFGNSHQNVQDPNALNSRRTSIHVLLELVNDGVPRFKERKARDSRQMQVPPLYIIAPVLAERCYRVIYQLCTHPRTSEFVTRYLRTREDFFARQISSIPAQAPECRQTPPIQVAYGDGLGVITTVEALRAFLRLRSYIFDLVAFELRILTGKGHHKGVTELLEILFRTDVDYKEEHDFPAFRKSLVFEWADSLQVEPMNIQYLDRINLQASVKKDTNGYEVVDRPTLLGMLASAKQQLLAQGVVAPSTLSTSFSSRRIWHLDLKNPPTFRLSNFHRRIVNRQSVLKPDPDDLNPLYVYEAKLSLFIRIAQTWLGAERLLEAQLIPTLARCAYLDTMPEADQAFMATPLDNDSFLPSAIQRYHQLFTPAVQVVNGIVAILGNKHATASSQALEFLSNHSSTISILLKTEPGYVTLAILEETYLVVTLSSIVLPAVPRTELLSTNSGFGVIHSAILSLSTRCLGLGKAFDRVIPQSDAEVQASNIYAFEPAINLVLSPITITPKREENGTSHFSATVPTVGDALAALDDLTSDLGEVLKQISNLGAELANKHQIGTNDMQEILRDYDRSLLQELEIEQTRSLVYREVVGIRAKVQSEAKVVLTSPGALRRATQYEYATDQGLRRKRDATLTDWDPSAFRNEAAAKLAPVLNKLNSVELASGKEWQDTKGYIEIMCRRLKDSDGLLTEDDMAGSSP</sequence>
<dbReference type="Proteomes" id="UP000307440">
    <property type="component" value="Unassembled WGS sequence"/>
</dbReference>
<gene>
    <name evidence="5" type="ORF">FA15DRAFT_711024</name>
</gene>
<evidence type="ECO:0000256" key="1">
    <source>
        <dbReference type="ARBA" id="ARBA00004123"/>
    </source>
</evidence>